<gene>
    <name evidence="11" type="ORF">E4634_12790</name>
</gene>
<keyword evidence="11" id="KW-0966">Cell projection</keyword>
<evidence type="ECO:0000256" key="1">
    <source>
        <dbReference type="ARBA" id="ARBA00002254"/>
    </source>
</evidence>
<protein>
    <recommendedName>
        <fullName evidence="10">Flagellar protein FliL</fullName>
    </recommendedName>
</protein>
<organism evidence="11 12">
    <name type="scientific">Mangrovimicrobium sediminis</name>
    <dbReference type="NCBI Taxonomy" id="2562682"/>
    <lineage>
        <taxon>Bacteria</taxon>
        <taxon>Pseudomonadati</taxon>
        <taxon>Pseudomonadota</taxon>
        <taxon>Gammaproteobacteria</taxon>
        <taxon>Cellvibrionales</taxon>
        <taxon>Halieaceae</taxon>
        <taxon>Mangrovimicrobium</taxon>
    </lineage>
</organism>
<dbReference type="GO" id="GO:0009425">
    <property type="term" value="C:bacterial-type flagellum basal body"/>
    <property type="evidence" value="ECO:0007669"/>
    <property type="project" value="InterPro"/>
</dbReference>
<dbReference type="RefSeq" id="WP_135444470.1">
    <property type="nucleotide sequence ID" value="NZ_SRLE01000008.1"/>
</dbReference>
<evidence type="ECO:0000256" key="6">
    <source>
        <dbReference type="ARBA" id="ARBA00022692"/>
    </source>
</evidence>
<evidence type="ECO:0000313" key="12">
    <source>
        <dbReference type="Proteomes" id="UP000298050"/>
    </source>
</evidence>
<dbReference type="OrthoDB" id="2087278at2"/>
<keyword evidence="10" id="KW-0997">Cell inner membrane</keyword>
<dbReference type="GO" id="GO:0071978">
    <property type="term" value="P:bacterial-type flagellum-dependent swarming motility"/>
    <property type="evidence" value="ECO:0007669"/>
    <property type="project" value="TreeGrafter"/>
</dbReference>
<feature type="transmembrane region" description="Helical" evidence="10">
    <location>
        <begin position="12"/>
        <end position="36"/>
    </location>
</feature>
<evidence type="ECO:0000256" key="9">
    <source>
        <dbReference type="ARBA" id="ARBA00023136"/>
    </source>
</evidence>
<evidence type="ECO:0000256" key="3">
    <source>
        <dbReference type="ARBA" id="ARBA00008281"/>
    </source>
</evidence>
<dbReference type="AlphaFoldDB" id="A0A4Z0M144"/>
<keyword evidence="11" id="KW-0282">Flagellum</keyword>
<dbReference type="Pfam" id="PF03748">
    <property type="entry name" value="FliL"/>
    <property type="match status" value="1"/>
</dbReference>
<dbReference type="GO" id="GO:0005886">
    <property type="term" value="C:plasma membrane"/>
    <property type="evidence" value="ECO:0007669"/>
    <property type="project" value="UniProtKB-SubCell"/>
</dbReference>
<sequence length="159" mass="17381">MSEEEGKKGGKLKIIILVVVFLLLGGGGGAAAVFFLGGKDEASAEDAEPPPPEIVDPIFVKVGPMTVNIQSMRGDRLLYTSLMLKVGDETTEKFLLTQMPDINNRMLILLSQQTAEELNAIEGKQMVAEKILATMREPFADPQPELVIDSVFFQDFIVQ</sequence>
<evidence type="ECO:0000256" key="8">
    <source>
        <dbReference type="ARBA" id="ARBA00022989"/>
    </source>
</evidence>
<keyword evidence="11" id="KW-0969">Cilium</keyword>
<comment type="caution">
    <text evidence="11">The sequence shown here is derived from an EMBL/GenBank/DDBJ whole genome shotgun (WGS) entry which is preliminary data.</text>
</comment>
<accession>A0A4Z0M144</accession>
<evidence type="ECO:0000256" key="4">
    <source>
        <dbReference type="ARBA" id="ARBA00022475"/>
    </source>
</evidence>
<dbReference type="PANTHER" id="PTHR35091">
    <property type="entry name" value="FLAGELLAR PROTEIN FLIL"/>
    <property type="match status" value="1"/>
</dbReference>
<comment type="subcellular location">
    <subcellularLocation>
        <location evidence="10">Cell inner membrane</location>
    </subcellularLocation>
    <subcellularLocation>
        <location evidence="2">Cell membrane</location>
        <topology evidence="2">Single-pass membrane protein</topology>
    </subcellularLocation>
</comment>
<keyword evidence="8 10" id="KW-1133">Transmembrane helix</keyword>
<keyword evidence="4" id="KW-1003">Cell membrane</keyword>
<evidence type="ECO:0000313" key="11">
    <source>
        <dbReference type="EMBL" id="TGD73147.1"/>
    </source>
</evidence>
<evidence type="ECO:0000256" key="5">
    <source>
        <dbReference type="ARBA" id="ARBA00022500"/>
    </source>
</evidence>
<evidence type="ECO:0000256" key="10">
    <source>
        <dbReference type="RuleBase" id="RU364125"/>
    </source>
</evidence>
<dbReference type="Proteomes" id="UP000298050">
    <property type="component" value="Unassembled WGS sequence"/>
</dbReference>
<keyword evidence="6 10" id="KW-0812">Transmembrane</keyword>
<evidence type="ECO:0000256" key="7">
    <source>
        <dbReference type="ARBA" id="ARBA00022779"/>
    </source>
</evidence>
<dbReference type="GO" id="GO:0006935">
    <property type="term" value="P:chemotaxis"/>
    <property type="evidence" value="ECO:0007669"/>
    <property type="project" value="UniProtKB-KW"/>
</dbReference>
<dbReference type="EMBL" id="SRLE01000008">
    <property type="protein sequence ID" value="TGD73147.1"/>
    <property type="molecule type" value="Genomic_DNA"/>
</dbReference>
<keyword evidence="5 10" id="KW-0145">Chemotaxis</keyword>
<comment type="similarity">
    <text evidence="3 10">Belongs to the FliL family.</text>
</comment>
<proteinExistence type="inferred from homology"/>
<keyword evidence="7 10" id="KW-0283">Flagellar rotation</keyword>
<dbReference type="PANTHER" id="PTHR35091:SF2">
    <property type="entry name" value="FLAGELLAR PROTEIN FLIL"/>
    <property type="match status" value="1"/>
</dbReference>
<dbReference type="InterPro" id="IPR005503">
    <property type="entry name" value="FliL"/>
</dbReference>
<comment type="function">
    <text evidence="1 10">Controls the rotational direction of flagella during chemotaxis.</text>
</comment>
<evidence type="ECO:0000256" key="2">
    <source>
        <dbReference type="ARBA" id="ARBA00004162"/>
    </source>
</evidence>
<reference evidence="11 12" key="1">
    <citation type="submission" date="2019-04" db="EMBL/GenBank/DDBJ databases">
        <title>Taxonomy of novel Haliea sp. from mangrove soil of West Coast of India.</title>
        <authorList>
            <person name="Verma A."/>
            <person name="Kumar P."/>
            <person name="Krishnamurthi S."/>
        </authorList>
    </citation>
    <scope>NUCLEOTIDE SEQUENCE [LARGE SCALE GENOMIC DNA]</scope>
    <source>
        <strain evidence="11 12">SAOS-164</strain>
    </source>
</reference>
<keyword evidence="12" id="KW-1185">Reference proteome</keyword>
<keyword evidence="9 10" id="KW-0472">Membrane</keyword>
<name>A0A4Z0M144_9GAMM</name>